<comment type="caution">
    <text evidence="2">The sequence shown here is derived from an EMBL/GenBank/DDBJ whole genome shotgun (WGS) entry which is preliminary data.</text>
</comment>
<gene>
    <name evidence="2" type="ORF">G2W53_039523</name>
</gene>
<evidence type="ECO:0000313" key="3">
    <source>
        <dbReference type="Proteomes" id="UP000634136"/>
    </source>
</evidence>
<protein>
    <submittedName>
        <fullName evidence="2">Uncharacterized protein</fullName>
    </submittedName>
</protein>
<name>A0A834STH7_9FABA</name>
<dbReference type="AlphaFoldDB" id="A0A834STH7"/>
<evidence type="ECO:0000313" key="2">
    <source>
        <dbReference type="EMBL" id="KAF7807362.1"/>
    </source>
</evidence>
<organism evidence="2 3">
    <name type="scientific">Senna tora</name>
    <dbReference type="NCBI Taxonomy" id="362788"/>
    <lineage>
        <taxon>Eukaryota</taxon>
        <taxon>Viridiplantae</taxon>
        <taxon>Streptophyta</taxon>
        <taxon>Embryophyta</taxon>
        <taxon>Tracheophyta</taxon>
        <taxon>Spermatophyta</taxon>
        <taxon>Magnoliopsida</taxon>
        <taxon>eudicotyledons</taxon>
        <taxon>Gunneridae</taxon>
        <taxon>Pentapetalae</taxon>
        <taxon>rosids</taxon>
        <taxon>fabids</taxon>
        <taxon>Fabales</taxon>
        <taxon>Fabaceae</taxon>
        <taxon>Caesalpinioideae</taxon>
        <taxon>Cassia clade</taxon>
        <taxon>Senna</taxon>
    </lineage>
</organism>
<accession>A0A834STH7</accession>
<feature type="region of interest" description="Disordered" evidence="1">
    <location>
        <begin position="1"/>
        <end position="23"/>
    </location>
</feature>
<dbReference type="EMBL" id="JAAIUW010000012">
    <property type="protein sequence ID" value="KAF7807362.1"/>
    <property type="molecule type" value="Genomic_DNA"/>
</dbReference>
<proteinExistence type="predicted"/>
<dbReference type="Proteomes" id="UP000634136">
    <property type="component" value="Unassembled WGS sequence"/>
</dbReference>
<keyword evidence="3" id="KW-1185">Reference proteome</keyword>
<sequence>MRQTEVEIPRPSSTNSKDCDDNKNLPIALRKGGAIRAWRREKGIGLAGWDSCVSLSSKYGQPLVEDLTPLLLVS</sequence>
<evidence type="ECO:0000256" key="1">
    <source>
        <dbReference type="SAM" id="MobiDB-lite"/>
    </source>
</evidence>
<reference evidence="2" key="1">
    <citation type="submission" date="2020-09" db="EMBL/GenBank/DDBJ databases">
        <title>Genome-Enabled Discovery of Anthraquinone Biosynthesis in Senna tora.</title>
        <authorList>
            <person name="Kang S.-H."/>
            <person name="Pandey R.P."/>
            <person name="Lee C.-M."/>
            <person name="Sim J.-S."/>
            <person name="Jeong J.-T."/>
            <person name="Choi B.-S."/>
            <person name="Jung M."/>
            <person name="Ginzburg D."/>
            <person name="Zhao K."/>
            <person name="Won S.Y."/>
            <person name="Oh T.-J."/>
            <person name="Yu Y."/>
            <person name="Kim N.-H."/>
            <person name="Lee O.R."/>
            <person name="Lee T.-H."/>
            <person name="Bashyal P."/>
            <person name="Kim T.-S."/>
            <person name="Lee W.-H."/>
            <person name="Kawkins C."/>
            <person name="Kim C.-K."/>
            <person name="Kim J.S."/>
            <person name="Ahn B.O."/>
            <person name="Rhee S.Y."/>
            <person name="Sohng J.K."/>
        </authorList>
    </citation>
    <scope>NUCLEOTIDE SEQUENCE</scope>
    <source>
        <tissue evidence="2">Leaf</tissue>
    </source>
</reference>